<dbReference type="GO" id="GO:0005524">
    <property type="term" value="F:ATP binding"/>
    <property type="evidence" value="ECO:0007669"/>
    <property type="project" value="UniProtKB-KW"/>
</dbReference>
<keyword evidence="9" id="KW-0460">Magnesium</keyword>
<feature type="domain" description="HD" evidence="13">
    <location>
        <begin position="270"/>
        <end position="385"/>
    </location>
</feature>
<evidence type="ECO:0000259" key="12">
    <source>
        <dbReference type="Pfam" id="PF01743"/>
    </source>
</evidence>
<dbReference type="GO" id="GO:0046872">
    <property type="term" value="F:metal ion binding"/>
    <property type="evidence" value="ECO:0007669"/>
    <property type="project" value="UniProtKB-KW"/>
</dbReference>
<dbReference type="Gene3D" id="1.10.3090.10">
    <property type="entry name" value="cca-adding enzyme, domain 2"/>
    <property type="match status" value="1"/>
</dbReference>
<dbReference type="InterPro" id="IPR006674">
    <property type="entry name" value="HD_domain"/>
</dbReference>
<keyword evidence="6" id="KW-0547">Nucleotide-binding</keyword>
<evidence type="ECO:0000313" key="15">
    <source>
        <dbReference type="EMBL" id="OGK45352.1"/>
    </source>
</evidence>
<keyword evidence="2 11" id="KW-0808">Transferase</keyword>
<dbReference type="InterPro" id="IPR006675">
    <property type="entry name" value="HDIG_dom"/>
</dbReference>
<evidence type="ECO:0008006" key="17">
    <source>
        <dbReference type="Google" id="ProtNLM"/>
    </source>
</evidence>
<keyword evidence="4" id="KW-0548">Nucleotidyltransferase</keyword>
<evidence type="ECO:0000256" key="5">
    <source>
        <dbReference type="ARBA" id="ARBA00022723"/>
    </source>
</evidence>
<dbReference type="InterPro" id="IPR002646">
    <property type="entry name" value="PolA_pol_head_dom"/>
</dbReference>
<gene>
    <name evidence="15" type="ORF">A3B40_03315</name>
</gene>
<reference evidence="15 16" key="1">
    <citation type="journal article" date="2016" name="Nat. Commun.">
        <title>Thousands of microbial genomes shed light on interconnected biogeochemical processes in an aquifer system.</title>
        <authorList>
            <person name="Anantharaman K."/>
            <person name="Brown C.T."/>
            <person name="Hug L.A."/>
            <person name="Sharon I."/>
            <person name="Castelle C.J."/>
            <person name="Probst A.J."/>
            <person name="Thomas B.C."/>
            <person name="Singh A."/>
            <person name="Wilkins M.J."/>
            <person name="Karaoz U."/>
            <person name="Brodie E.L."/>
            <person name="Williams K.H."/>
            <person name="Hubbard S.S."/>
            <person name="Banfield J.F."/>
        </authorList>
    </citation>
    <scope>NUCLEOTIDE SEQUENCE [LARGE SCALE GENOMIC DNA]</scope>
</reference>
<evidence type="ECO:0000256" key="11">
    <source>
        <dbReference type="RuleBase" id="RU003953"/>
    </source>
</evidence>
<comment type="cofactor">
    <cofactor evidence="1">
        <name>Mg(2+)</name>
        <dbReference type="ChEBI" id="CHEBI:18420"/>
    </cofactor>
</comment>
<evidence type="ECO:0000256" key="9">
    <source>
        <dbReference type="ARBA" id="ARBA00022842"/>
    </source>
</evidence>
<dbReference type="InterPro" id="IPR032828">
    <property type="entry name" value="PolyA_RNA-bd"/>
</dbReference>
<evidence type="ECO:0000256" key="3">
    <source>
        <dbReference type="ARBA" id="ARBA00022694"/>
    </source>
</evidence>
<dbReference type="CDD" id="cd05398">
    <property type="entry name" value="NT_ClassII-CCAase"/>
    <property type="match status" value="1"/>
</dbReference>
<dbReference type="GO" id="GO:0008033">
    <property type="term" value="P:tRNA processing"/>
    <property type="evidence" value="ECO:0007669"/>
    <property type="project" value="UniProtKB-KW"/>
</dbReference>
<evidence type="ECO:0000256" key="8">
    <source>
        <dbReference type="ARBA" id="ARBA00022840"/>
    </source>
</evidence>
<dbReference type="SUPFAM" id="SSF81891">
    <property type="entry name" value="Poly A polymerase C-terminal region-like"/>
    <property type="match status" value="1"/>
</dbReference>
<evidence type="ECO:0000256" key="7">
    <source>
        <dbReference type="ARBA" id="ARBA00022800"/>
    </source>
</evidence>
<evidence type="ECO:0000256" key="4">
    <source>
        <dbReference type="ARBA" id="ARBA00022695"/>
    </source>
</evidence>
<proteinExistence type="inferred from homology"/>
<evidence type="ECO:0000256" key="6">
    <source>
        <dbReference type="ARBA" id="ARBA00022741"/>
    </source>
</evidence>
<dbReference type="Pfam" id="PF01966">
    <property type="entry name" value="HD"/>
    <property type="match status" value="1"/>
</dbReference>
<dbReference type="Pfam" id="PF01743">
    <property type="entry name" value="PolyA_pol"/>
    <property type="match status" value="1"/>
</dbReference>
<dbReference type="Pfam" id="PF12627">
    <property type="entry name" value="PolyA_pol_RNAbd"/>
    <property type="match status" value="1"/>
</dbReference>
<dbReference type="GO" id="GO:0016779">
    <property type="term" value="F:nucleotidyltransferase activity"/>
    <property type="evidence" value="ECO:0007669"/>
    <property type="project" value="UniProtKB-KW"/>
</dbReference>
<dbReference type="CDD" id="cd00077">
    <property type="entry name" value="HDc"/>
    <property type="match status" value="1"/>
</dbReference>
<dbReference type="SUPFAM" id="SSF81301">
    <property type="entry name" value="Nucleotidyltransferase"/>
    <property type="match status" value="1"/>
</dbReference>
<dbReference type="AlphaFoldDB" id="A0A1F7IPY3"/>
<comment type="similarity">
    <text evidence="11">Belongs to the tRNA nucleotidyltransferase/poly(A) polymerase family.</text>
</comment>
<evidence type="ECO:0000256" key="10">
    <source>
        <dbReference type="ARBA" id="ARBA00022884"/>
    </source>
</evidence>
<feature type="domain" description="Poly A polymerase head" evidence="12">
    <location>
        <begin position="22"/>
        <end position="165"/>
    </location>
</feature>
<keyword evidence="3" id="KW-0819">tRNA processing</keyword>
<keyword evidence="5" id="KW-0479">Metal-binding</keyword>
<dbReference type="GO" id="GO:0042245">
    <property type="term" value="P:RNA repair"/>
    <property type="evidence" value="ECO:0007669"/>
    <property type="project" value="UniProtKB-KW"/>
</dbReference>
<keyword evidence="7" id="KW-0692">RNA repair</keyword>
<evidence type="ECO:0000259" key="13">
    <source>
        <dbReference type="Pfam" id="PF01966"/>
    </source>
</evidence>
<sequence>MIKLPEAVSNFINIFNKNNFQIFVVGGAVRDILIGKNPLEVGDNWDFATNATPEKILKLFPNGFYDNKFGTVGIPFKKNGTTIVFEVTTFRKEGEYKDLRHPEKIEWAKTIEEDLARRDFTINAIAFRLTSFGHSAKLGRKPQGKPTYELIDPYQGQKHLKQKLIVAVGDPDKRFSEDALRLIRAIRFASELGFLIEDKTRQSIQKNAKLITKISWERIRDELFKILASQNPAEGILFLRNSGLLTFILPELDICFLIPQKSPKRHHIYDVGTHLVMSLKHCSSKDVITRLATLLHDVGKSKTFRRDDKTGLITFYNHEVVGTEIVKKIADRLRLSSKQKEKFIRLVQFHQFTVTELQTDKAVRRFIRNVGKEYLDDIIDLRYADRVGSGAKPTSWRFELFKKRLIEVQKEPFSITDLKIDGNDVMKILNIRPGVKVGQILKSIFNDVEQGKVKNERDVLLKKIEDFNSP</sequence>
<comment type="caution">
    <text evidence="15">The sequence shown here is derived from an EMBL/GenBank/DDBJ whole genome shotgun (WGS) entry which is preliminary data.</text>
</comment>
<dbReference type="NCBIfam" id="TIGR00277">
    <property type="entry name" value="HDIG"/>
    <property type="match status" value="1"/>
</dbReference>
<protein>
    <recommendedName>
        <fullName evidence="17">HD domain-containing protein</fullName>
    </recommendedName>
</protein>
<dbReference type="EMBL" id="MGAI01000010">
    <property type="protein sequence ID" value="OGK45352.1"/>
    <property type="molecule type" value="Genomic_DNA"/>
</dbReference>
<evidence type="ECO:0000256" key="2">
    <source>
        <dbReference type="ARBA" id="ARBA00022679"/>
    </source>
</evidence>
<dbReference type="Proteomes" id="UP000178040">
    <property type="component" value="Unassembled WGS sequence"/>
</dbReference>
<evidence type="ECO:0000256" key="1">
    <source>
        <dbReference type="ARBA" id="ARBA00001946"/>
    </source>
</evidence>
<dbReference type="InterPro" id="IPR003607">
    <property type="entry name" value="HD/PDEase_dom"/>
</dbReference>
<dbReference type="PANTHER" id="PTHR47545:SF1">
    <property type="entry name" value="MULTIFUNCTIONAL CCA PROTEIN"/>
    <property type="match status" value="1"/>
</dbReference>
<keyword evidence="10 11" id="KW-0694">RNA-binding</keyword>
<dbReference type="InterPro" id="IPR050124">
    <property type="entry name" value="tRNA_CCA-adding_enzyme"/>
</dbReference>
<dbReference type="Gene3D" id="1.10.246.80">
    <property type="match status" value="1"/>
</dbReference>
<keyword evidence="8" id="KW-0067">ATP-binding</keyword>
<accession>A0A1F7IPY3</accession>
<name>A0A1F7IPY3_9BACT</name>
<evidence type="ECO:0000313" key="16">
    <source>
        <dbReference type="Proteomes" id="UP000178040"/>
    </source>
</evidence>
<evidence type="ECO:0000259" key="14">
    <source>
        <dbReference type="Pfam" id="PF12627"/>
    </source>
</evidence>
<dbReference type="Gene3D" id="3.30.460.10">
    <property type="entry name" value="Beta Polymerase, domain 2"/>
    <property type="match status" value="1"/>
</dbReference>
<feature type="domain" description="tRNA nucleotidyltransferase/poly(A) polymerase RNA and SrmB- binding" evidence="14">
    <location>
        <begin position="193"/>
        <end position="253"/>
    </location>
</feature>
<organism evidence="15 16">
    <name type="scientific">Candidatus Roizmanbacteria bacterium RIFCSPLOWO2_01_FULL_37_16</name>
    <dbReference type="NCBI Taxonomy" id="1802058"/>
    <lineage>
        <taxon>Bacteria</taxon>
        <taxon>Candidatus Roizmaniibacteriota</taxon>
    </lineage>
</organism>
<dbReference type="GO" id="GO:0003723">
    <property type="term" value="F:RNA binding"/>
    <property type="evidence" value="ECO:0007669"/>
    <property type="project" value="UniProtKB-KW"/>
</dbReference>
<dbReference type="InterPro" id="IPR043519">
    <property type="entry name" value="NT_sf"/>
</dbReference>
<dbReference type="PANTHER" id="PTHR47545">
    <property type="entry name" value="MULTIFUNCTIONAL CCA PROTEIN"/>
    <property type="match status" value="1"/>
</dbReference>